<organism evidence="1 2">
    <name type="scientific">Pedosphaera parvula (strain Ellin514)</name>
    <dbReference type="NCBI Taxonomy" id="320771"/>
    <lineage>
        <taxon>Bacteria</taxon>
        <taxon>Pseudomonadati</taxon>
        <taxon>Verrucomicrobiota</taxon>
        <taxon>Pedosphaerae</taxon>
        <taxon>Pedosphaerales</taxon>
        <taxon>Pedosphaeraceae</taxon>
        <taxon>Pedosphaera</taxon>
    </lineage>
</organism>
<reference evidence="1 2" key="1">
    <citation type="journal article" date="2011" name="J. Bacteriol.">
        <title>Genome sequence of 'Pedosphaera parvula' Ellin514, an aerobic Verrucomicrobial isolate from pasture soil.</title>
        <authorList>
            <person name="Kant R."/>
            <person name="van Passel M.W."/>
            <person name="Sangwan P."/>
            <person name="Palva A."/>
            <person name="Lucas S."/>
            <person name="Copeland A."/>
            <person name="Lapidus A."/>
            <person name="Glavina Del Rio T."/>
            <person name="Dalin E."/>
            <person name="Tice H."/>
            <person name="Bruce D."/>
            <person name="Goodwin L."/>
            <person name="Pitluck S."/>
            <person name="Chertkov O."/>
            <person name="Larimer F.W."/>
            <person name="Land M.L."/>
            <person name="Hauser L."/>
            <person name="Brettin T.S."/>
            <person name="Detter J.C."/>
            <person name="Han S."/>
            <person name="de Vos W.M."/>
            <person name="Janssen P.H."/>
            <person name="Smidt H."/>
        </authorList>
    </citation>
    <scope>NUCLEOTIDE SEQUENCE [LARGE SCALE GENOMIC DNA]</scope>
    <source>
        <strain evidence="1 2">Ellin514</strain>
    </source>
</reference>
<protein>
    <submittedName>
        <fullName evidence="1">Uncharacterized protein</fullName>
    </submittedName>
</protein>
<keyword evidence="2" id="KW-1185">Reference proteome</keyword>
<gene>
    <name evidence="1" type="ORF">Cflav_PD5912</name>
</gene>
<dbReference type="Proteomes" id="UP000003688">
    <property type="component" value="Unassembled WGS sequence"/>
</dbReference>
<dbReference type="OrthoDB" id="9763288at2"/>
<dbReference type="RefSeq" id="WP_007412584.1">
    <property type="nucleotide sequence ID" value="NZ_ABOX02000001.1"/>
</dbReference>
<name>B9X9N3_PEDPL</name>
<accession>B9X9N3</accession>
<sequence length="444" mass="49569">MNTLISPVAEKAAERAHHIRDTMPNGGLFAGHDWRVSPAPFHLGAEVVKDLEKLGRVLLQFNKAVNRLYRLSIEGKQPAWIAEWLDHGKPAELVELQRSAGLKNEWPRVIRPDLLITDSGLQVTELDSVPGGIGLTAWLNQTYSHLGMEVVGGGDGMLKGFASIFGDAPNVHLVISEESATYRPEMAWLAQQLGENRFKVQSPGYNEFKAGDAVYRFFELFDAANVPSSVKLFDCAKEKQIRLTPPPKPIFEEKMLFALLWNRNLQSFWRQELGESFLNRMLKLVPYTWMVDPSPMPPQAAIPELNLTDWNQLKTLSQKERELILKVSGFSPNAWGARGVSLGSDLSHAEWSEAVDRAITSFPTSPYILQRYEKPSLVQFQWFDFQSNKIVPMPGRVRLCPYYFVSGEGDAARATLGGVLATVCPADKKIIHGMPEAVFAPGAI</sequence>
<dbReference type="EMBL" id="ABOX02000001">
    <property type="protein sequence ID" value="EEF63277.1"/>
    <property type="molecule type" value="Genomic_DNA"/>
</dbReference>
<dbReference type="AlphaFoldDB" id="B9X9N3"/>
<evidence type="ECO:0000313" key="2">
    <source>
        <dbReference type="Proteomes" id="UP000003688"/>
    </source>
</evidence>
<comment type="caution">
    <text evidence="1">The sequence shown here is derived from an EMBL/GenBank/DDBJ whole genome shotgun (WGS) entry which is preliminary data.</text>
</comment>
<evidence type="ECO:0000313" key="1">
    <source>
        <dbReference type="EMBL" id="EEF63277.1"/>
    </source>
</evidence>
<proteinExistence type="predicted"/>